<comment type="caution">
    <text evidence="2">The sequence shown here is derived from an EMBL/GenBank/DDBJ whole genome shotgun (WGS) entry which is preliminary data.</text>
</comment>
<gene>
    <name evidence="2" type="ORF">A2801_03910</name>
</gene>
<organism evidence="2 3">
    <name type="scientific">Candidatus Woesebacteria bacterium RIFCSPHIGHO2_01_FULL_41_10</name>
    <dbReference type="NCBI Taxonomy" id="1802500"/>
    <lineage>
        <taxon>Bacteria</taxon>
        <taxon>Candidatus Woeseibacteriota</taxon>
    </lineage>
</organism>
<evidence type="ECO:0000313" key="3">
    <source>
        <dbReference type="Proteomes" id="UP000177263"/>
    </source>
</evidence>
<feature type="transmembrane region" description="Helical" evidence="1">
    <location>
        <begin position="291"/>
        <end position="310"/>
    </location>
</feature>
<keyword evidence="1" id="KW-0812">Transmembrane</keyword>
<proteinExistence type="predicted"/>
<feature type="transmembrane region" description="Helical" evidence="1">
    <location>
        <begin position="19"/>
        <end position="35"/>
    </location>
</feature>
<protein>
    <recommendedName>
        <fullName evidence="4">EamA domain-containing protein</fullName>
    </recommendedName>
</protein>
<feature type="transmembrane region" description="Helical" evidence="1">
    <location>
        <begin position="188"/>
        <end position="209"/>
    </location>
</feature>
<dbReference type="EMBL" id="MGGM01000012">
    <property type="protein sequence ID" value="OGM29445.1"/>
    <property type="molecule type" value="Genomic_DNA"/>
</dbReference>
<reference evidence="2 3" key="1">
    <citation type="journal article" date="2016" name="Nat. Commun.">
        <title>Thousands of microbial genomes shed light on interconnected biogeochemical processes in an aquifer system.</title>
        <authorList>
            <person name="Anantharaman K."/>
            <person name="Brown C.T."/>
            <person name="Hug L.A."/>
            <person name="Sharon I."/>
            <person name="Castelle C.J."/>
            <person name="Probst A.J."/>
            <person name="Thomas B.C."/>
            <person name="Singh A."/>
            <person name="Wilkins M.J."/>
            <person name="Karaoz U."/>
            <person name="Brodie E.L."/>
            <person name="Williams K.H."/>
            <person name="Hubbard S.S."/>
            <person name="Banfield J.F."/>
        </authorList>
    </citation>
    <scope>NUCLEOTIDE SEQUENCE [LARGE SCALE GENOMIC DNA]</scope>
</reference>
<feature type="transmembrane region" description="Helical" evidence="1">
    <location>
        <begin position="153"/>
        <end position="176"/>
    </location>
</feature>
<feature type="transmembrane region" description="Helical" evidence="1">
    <location>
        <begin position="100"/>
        <end position="122"/>
    </location>
</feature>
<feature type="transmembrane region" description="Helical" evidence="1">
    <location>
        <begin position="128"/>
        <end position="146"/>
    </location>
</feature>
<name>A0A1F7YSD2_9BACT</name>
<keyword evidence="1" id="KW-0472">Membrane</keyword>
<feature type="transmembrane region" description="Helical" evidence="1">
    <location>
        <begin position="55"/>
        <end position="79"/>
    </location>
</feature>
<feature type="transmembrane region" description="Helical" evidence="1">
    <location>
        <begin position="261"/>
        <end position="279"/>
    </location>
</feature>
<evidence type="ECO:0008006" key="4">
    <source>
        <dbReference type="Google" id="ProtNLM"/>
    </source>
</evidence>
<accession>A0A1F7YSD2</accession>
<dbReference type="Proteomes" id="UP000177263">
    <property type="component" value="Unassembled WGS sequence"/>
</dbReference>
<evidence type="ECO:0000256" key="1">
    <source>
        <dbReference type="SAM" id="Phobius"/>
    </source>
</evidence>
<feature type="transmembrane region" description="Helical" evidence="1">
    <location>
        <begin position="325"/>
        <end position="345"/>
    </location>
</feature>
<sequence>MNTVGGIVKWWKNFQGRRVLLLMIVGAIFFSGFSVNDNYIMQEKMPEVSDPLIGVAAYLSVGAVIGVLLHTFLLATALGKIVDADHNPNEFRHGVIDRKALLCALAAGAIGSIATAATLWAYQGFSAAIVRPMAVLSLVLIILWENKNSLKRMFLMVVVILLLFLGVTGVSLSPFISTTGPSFDSGKFMVLFLVFFLGANIVTTVDELLGKEGSRNSNGAVFSFWRFVALTVTGVIIATGYSAYVGLLGEYVRTMWEFVKSAWLSILLTMMLVFPGMGWKQTAKRYTTAGVVNVYYTMVVFFTPVLTLIFRPGIENGLPKSPEGVVLMVVSVIAVFIATLLSVSIESQKSPRQMFRDLVRPPKVETKERIA</sequence>
<evidence type="ECO:0000313" key="2">
    <source>
        <dbReference type="EMBL" id="OGM29445.1"/>
    </source>
</evidence>
<keyword evidence="1" id="KW-1133">Transmembrane helix</keyword>
<feature type="transmembrane region" description="Helical" evidence="1">
    <location>
        <begin position="221"/>
        <end position="241"/>
    </location>
</feature>
<dbReference type="AlphaFoldDB" id="A0A1F7YSD2"/>